<dbReference type="GO" id="GO:0071713">
    <property type="term" value="F:para-aminobenzoyl-glutamate hydrolase activity"/>
    <property type="evidence" value="ECO:0007669"/>
    <property type="project" value="TreeGrafter"/>
</dbReference>
<keyword evidence="3" id="KW-0378">Hydrolase</keyword>
<dbReference type="InterPro" id="IPR052030">
    <property type="entry name" value="Peptidase_M20/M20A_hydrolases"/>
</dbReference>
<dbReference type="GO" id="GO:0016805">
    <property type="term" value="F:dipeptidase activity"/>
    <property type="evidence" value="ECO:0007669"/>
    <property type="project" value="InterPro"/>
</dbReference>
<dbReference type="Pfam" id="PF01546">
    <property type="entry name" value="Peptidase_M20"/>
    <property type="match status" value="1"/>
</dbReference>
<dbReference type="PIRSF" id="PIRSF037226">
    <property type="entry name" value="Amidohydrolase_ACY1L2_prd"/>
    <property type="match status" value="1"/>
</dbReference>
<dbReference type="EMBL" id="FQXJ01000021">
    <property type="protein sequence ID" value="SHI60998.1"/>
    <property type="molecule type" value="Genomic_DNA"/>
</dbReference>
<dbReference type="PANTHER" id="PTHR30575">
    <property type="entry name" value="PEPTIDASE M20"/>
    <property type="match status" value="1"/>
</dbReference>
<dbReference type="Gene3D" id="3.30.70.360">
    <property type="match status" value="1"/>
</dbReference>
<dbReference type="SUPFAM" id="SSF55031">
    <property type="entry name" value="Bacterial exopeptidase dimerisation domain"/>
    <property type="match status" value="1"/>
</dbReference>
<dbReference type="FunFam" id="3.30.70.360:FF:000004">
    <property type="entry name" value="Peptidase M20 domain-containing protein 2"/>
    <property type="match status" value="1"/>
</dbReference>
<dbReference type="InterPro" id="IPR002933">
    <property type="entry name" value="Peptidase_M20"/>
</dbReference>
<dbReference type="GO" id="GO:0046657">
    <property type="term" value="P:folic acid catabolic process"/>
    <property type="evidence" value="ECO:0007669"/>
    <property type="project" value="TreeGrafter"/>
</dbReference>
<accession>A0A1M6CJW3</accession>
<name>A0A1M6CJW3_9FIRM</name>
<keyword evidence="4" id="KW-1185">Reference proteome</keyword>
<proteinExistence type="inferred from homology"/>
<organism evidence="3 4">
    <name type="scientific">Desulfosporosinus lacus DSM 15449</name>
    <dbReference type="NCBI Taxonomy" id="1121420"/>
    <lineage>
        <taxon>Bacteria</taxon>
        <taxon>Bacillati</taxon>
        <taxon>Bacillota</taxon>
        <taxon>Clostridia</taxon>
        <taxon>Eubacteriales</taxon>
        <taxon>Desulfitobacteriaceae</taxon>
        <taxon>Desulfosporosinus</taxon>
    </lineage>
</organism>
<dbReference type="InterPro" id="IPR011650">
    <property type="entry name" value="Peptidase_M20_dimer"/>
</dbReference>
<dbReference type="STRING" id="1121420.SAMN02746098_04351"/>
<evidence type="ECO:0000313" key="4">
    <source>
        <dbReference type="Proteomes" id="UP000183954"/>
    </source>
</evidence>
<dbReference type="InterPro" id="IPR017439">
    <property type="entry name" value="Amidohydrolase"/>
</dbReference>
<dbReference type="NCBIfam" id="TIGR01891">
    <property type="entry name" value="amidohydrolases"/>
    <property type="match status" value="1"/>
</dbReference>
<dbReference type="GO" id="GO:0005737">
    <property type="term" value="C:cytoplasm"/>
    <property type="evidence" value="ECO:0007669"/>
    <property type="project" value="TreeGrafter"/>
</dbReference>
<dbReference type="AlphaFoldDB" id="A0A1M6CJW3"/>
<dbReference type="InterPro" id="IPR017144">
    <property type="entry name" value="Xaa-Arg_dipeptidase"/>
</dbReference>
<protein>
    <recommendedName>
        <fullName evidence="1">Peptidase M20 domain-containing protein 2</fullName>
    </recommendedName>
</protein>
<evidence type="ECO:0000259" key="2">
    <source>
        <dbReference type="Pfam" id="PF07687"/>
    </source>
</evidence>
<sequence length="409" mass="44742">MVDRAKLLEIEFEERDGLPMDAIKAFFRDQALHLRKEVWEVSRQIGERPELGYKEYFASNSLSSFLQKHGFIVDRGIAGMETAFLARFKGPRPGPTIAYLAEYDALPVIGHGCGHNLIGAASAGAAVILSKSLELAGEVLVIGAPAEETSGAKVTLVEKGIFKDVDAAMMFHPGSQNVPVISSLALDALEFTFHGRSAHAVAASGFGINALDAVINFFVGINALKKQVSQDVKINGIITEGGTAPNIIPERAVAQFYLRARKRKELDEWREQVIRCAEGAASMVSAKMTWHKFEFSYDEMHTNLSLAECFTRNLGEMGIHQIASPQTAMGSVDMGNVSRAVPSIHPYLTLGTGTEIPHTRDFAQVSLSPDGERLVLLAMQVLAFTGWDVLSNNKLLQQIKREFLLLTKE</sequence>
<dbReference type="CDD" id="cd03887">
    <property type="entry name" value="M20_Acy1L2"/>
    <property type="match status" value="1"/>
</dbReference>
<dbReference type="PANTHER" id="PTHR30575:SF0">
    <property type="entry name" value="XAA-ARG DIPEPTIDASE"/>
    <property type="match status" value="1"/>
</dbReference>
<feature type="domain" description="Peptidase M20 dimerisation" evidence="2">
    <location>
        <begin position="189"/>
        <end position="278"/>
    </location>
</feature>
<dbReference type="SUPFAM" id="SSF53187">
    <property type="entry name" value="Zn-dependent exopeptidases"/>
    <property type="match status" value="1"/>
</dbReference>
<evidence type="ECO:0000256" key="1">
    <source>
        <dbReference type="PIRNR" id="PIRNR037226"/>
    </source>
</evidence>
<gene>
    <name evidence="3" type="ORF">SAMN02746098_04351</name>
</gene>
<comment type="similarity">
    <text evidence="1">Belongs to the peptidase M20A family.</text>
</comment>
<reference evidence="4" key="1">
    <citation type="submission" date="2016-11" db="EMBL/GenBank/DDBJ databases">
        <authorList>
            <person name="Varghese N."/>
            <person name="Submissions S."/>
        </authorList>
    </citation>
    <scope>NUCLEOTIDE SEQUENCE [LARGE SCALE GENOMIC DNA]</scope>
    <source>
        <strain evidence="4">DSM 15449</strain>
    </source>
</reference>
<evidence type="ECO:0000313" key="3">
    <source>
        <dbReference type="EMBL" id="SHI60998.1"/>
    </source>
</evidence>
<dbReference type="InterPro" id="IPR036264">
    <property type="entry name" value="Bact_exopeptidase_dim_dom"/>
</dbReference>
<dbReference type="Proteomes" id="UP000183954">
    <property type="component" value="Unassembled WGS sequence"/>
</dbReference>
<dbReference type="Pfam" id="PF07687">
    <property type="entry name" value="M20_dimer"/>
    <property type="match status" value="1"/>
</dbReference>
<dbReference type="Gene3D" id="3.40.630.10">
    <property type="entry name" value="Zn peptidases"/>
    <property type="match status" value="1"/>
</dbReference>